<gene>
    <name evidence="4" type="ORF">SAMN02745168_1369</name>
</gene>
<evidence type="ECO:0000256" key="2">
    <source>
        <dbReference type="SAM" id="Phobius"/>
    </source>
</evidence>
<dbReference type="OrthoDB" id="1733909at2"/>
<dbReference type="AlphaFoldDB" id="A0A1W2A0A3"/>
<dbReference type="EMBL" id="FWXW01000003">
    <property type="protein sequence ID" value="SMC54135.1"/>
    <property type="molecule type" value="Genomic_DNA"/>
</dbReference>
<feature type="compositionally biased region" description="Low complexity" evidence="1">
    <location>
        <begin position="72"/>
        <end position="95"/>
    </location>
</feature>
<dbReference type="Pfam" id="PF02368">
    <property type="entry name" value="Big_2"/>
    <property type="match status" value="2"/>
</dbReference>
<proteinExistence type="predicted"/>
<dbReference type="InterPro" id="IPR008964">
    <property type="entry name" value="Invasin/intimin_cell_adhesion"/>
</dbReference>
<reference evidence="4 5" key="1">
    <citation type="submission" date="2017-04" db="EMBL/GenBank/DDBJ databases">
        <authorList>
            <person name="Afonso C.L."/>
            <person name="Miller P.J."/>
            <person name="Scott M.A."/>
            <person name="Spackman E."/>
            <person name="Goraichik I."/>
            <person name="Dimitrov K.M."/>
            <person name="Suarez D.L."/>
            <person name="Swayne D.E."/>
        </authorList>
    </citation>
    <scope>NUCLEOTIDE SEQUENCE [LARGE SCALE GENOMIC DNA]</scope>
    <source>
        <strain evidence="4 5">DSM 12816</strain>
    </source>
</reference>
<feature type="domain" description="BIG2" evidence="3">
    <location>
        <begin position="218"/>
        <end position="291"/>
    </location>
</feature>
<keyword evidence="2" id="KW-0472">Membrane</keyword>
<feature type="region of interest" description="Disordered" evidence="1">
    <location>
        <begin position="72"/>
        <end position="133"/>
    </location>
</feature>
<feature type="transmembrane region" description="Helical" evidence="2">
    <location>
        <begin position="44"/>
        <end position="65"/>
    </location>
</feature>
<dbReference type="SUPFAM" id="SSF49373">
    <property type="entry name" value="Invasin/intimin cell-adhesion fragments"/>
    <property type="match status" value="2"/>
</dbReference>
<feature type="domain" description="BIG2" evidence="3">
    <location>
        <begin position="131"/>
        <end position="205"/>
    </location>
</feature>
<organism evidence="4 5">
    <name type="scientific">Papillibacter cinnamivorans DSM 12816</name>
    <dbReference type="NCBI Taxonomy" id="1122930"/>
    <lineage>
        <taxon>Bacteria</taxon>
        <taxon>Bacillati</taxon>
        <taxon>Bacillota</taxon>
        <taxon>Clostridia</taxon>
        <taxon>Eubacteriales</taxon>
        <taxon>Oscillospiraceae</taxon>
        <taxon>Papillibacter</taxon>
    </lineage>
</organism>
<protein>
    <submittedName>
        <fullName evidence="4">Ig-like domain (Group 2)</fullName>
    </submittedName>
</protein>
<accession>A0A1W2A0A3</accession>
<dbReference type="STRING" id="1122930.SAMN02745168_1369"/>
<dbReference type="RefSeq" id="WP_084233988.1">
    <property type="nucleotide sequence ID" value="NZ_FWXW01000003.1"/>
</dbReference>
<keyword evidence="2" id="KW-0812">Transmembrane</keyword>
<keyword evidence="2" id="KW-1133">Transmembrane helix</keyword>
<evidence type="ECO:0000259" key="3">
    <source>
        <dbReference type="SMART" id="SM00635"/>
    </source>
</evidence>
<sequence length="295" mass="29884">MSTRRCPNCGEHYSTTYKKCPFCGGSPQRRKGGKRLARKRGGGVFRVILLLIALALAGFLIYSVIKSIRDNAPAASSPTPSPTVEVTPSPSPDVTNEPDEDGAVPPVVSGAEPTGGTEVSPSPAVTPGSSANTALTLEKTDISLFSVGETAQMKLTSSPSGTVTWKSSDEAVATVSSSGLVKAVGAGTANVTASAGGKTAACIVRVKLTAQTGGSGDTVTQASLNKTDITFSGAGESYALKVTGTDQTVTWTSGNTAVAKVDAGGKVTAVGEGTTTIRAKFGSTVLECIIRVKPQ</sequence>
<evidence type="ECO:0000313" key="4">
    <source>
        <dbReference type="EMBL" id="SMC54135.1"/>
    </source>
</evidence>
<evidence type="ECO:0000256" key="1">
    <source>
        <dbReference type="SAM" id="MobiDB-lite"/>
    </source>
</evidence>
<name>A0A1W2A0A3_9FIRM</name>
<dbReference type="InterPro" id="IPR003343">
    <property type="entry name" value="Big_2"/>
</dbReference>
<dbReference type="Proteomes" id="UP000192790">
    <property type="component" value="Unassembled WGS sequence"/>
</dbReference>
<dbReference type="Gene3D" id="2.60.40.1080">
    <property type="match status" value="2"/>
</dbReference>
<evidence type="ECO:0000313" key="5">
    <source>
        <dbReference type="Proteomes" id="UP000192790"/>
    </source>
</evidence>
<dbReference type="SMART" id="SM00635">
    <property type="entry name" value="BID_2"/>
    <property type="match status" value="2"/>
</dbReference>
<keyword evidence="5" id="KW-1185">Reference proteome</keyword>